<dbReference type="EMBL" id="BJYZ01000020">
    <property type="protein sequence ID" value="GEO40180.1"/>
    <property type="molecule type" value="Genomic_DNA"/>
</dbReference>
<dbReference type="InterPro" id="IPR029069">
    <property type="entry name" value="HotDog_dom_sf"/>
</dbReference>
<dbReference type="GO" id="GO:0006633">
    <property type="term" value="P:fatty acid biosynthetic process"/>
    <property type="evidence" value="ECO:0007669"/>
    <property type="project" value="TreeGrafter"/>
</dbReference>
<comment type="caution">
    <text evidence="3">The sequence shown here is derived from an EMBL/GenBank/DDBJ whole genome shotgun (WGS) entry which is preliminary data.</text>
</comment>
<sequence length="158" mass="17067">MYPMKGTKIMDDVRGLNDGLTGYFIEDIFVGQTAVYAKTVTEADVVLFAGISGDTNPVHLNEEFANTTMFKGRIAHGILTASFISTVLGTRLPGPGCIYMSQNLKFKAPVRIGDTVHARVTVLEVIAEKRRVVFKTVVSVGETVVIDGDATLMVPSRG</sequence>
<feature type="domain" description="MaoC-like" evidence="2">
    <location>
        <begin position="35"/>
        <end position="138"/>
    </location>
</feature>
<dbReference type="InterPro" id="IPR050965">
    <property type="entry name" value="UPF0336/Enoyl-CoA_hydratase"/>
</dbReference>
<reference evidence="3 4" key="1">
    <citation type="submission" date="2019-07" db="EMBL/GenBank/DDBJ databases">
        <title>Whole genome shotgun sequence of Skermanella aerolata NBRC 106429.</title>
        <authorList>
            <person name="Hosoyama A."/>
            <person name="Uohara A."/>
            <person name="Ohji S."/>
            <person name="Ichikawa N."/>
        </authorList>
    </citation>
    <scope>NUCLEOTIDE SEQUENCE [LARGE SCALE GENOMIC DNA]</scope>
    <source>
        <strain evidence="3 4">NBRC 106429</strain>
    </source>
</reference>
<proteinExistence type="predicted"/>
<dbReference type="InterPro" id="IPR002539">
    <property type="entry name" value="MaoC-like_dom"/>
</dbReference>
<evidence type="ECO:0000313" key="3">
    <source>
        <dbReference type="EMBL" id="GEO40180.1"/>
    </source>
</evidence>
<dbReference type="PANTHER" id="PTHR43437:SF3">
    <property type="entry name" value="HYDROXYACYL-THIOESTER DEHYDRATASE TYPE 2, MITOCHONDRIAL"/>
    <property type="match status" value="1"/>
</dbReference>
<dbReference type="Pfam" id="PF01575">
    <property type="entry name" value="MaoC_dehydratas"/>
    <property type="match status" value="1"/>
</dbReference>
<accession>A0A512DVB0</accession>
<keyword evidence="1" id="KW-0456">Lyase</keyword>
<evidence type="ECO:0000313" key="4">
    <source>
        <dbReference type="Proteomes" id="UP000321523"/>
    </source>
</evidence>
<evidence type="ECO:0000256" key="1">
    <source>
        <dbReference type="ARBA" id="ARBA00023239"/>
    </source>
</evidence>
<dbReference type="AlphaFoldDB" id="A0A512DVB0"/>
<organism evidence="3 4">
    <name type="scientific">Skermanella aerolata</name>
    <dbReference type="NCBI Taxonomy" id="393310"/>
    <lineage>
        <taxon>Bacteria</taxon>
        <taxon>Pseudomonadati</taxon>
        <taxon>Pseudomonadota</taxon>
        <taxon>Alphaproteobacteria</taxon>
        <taxon>Rhodospirillales</taxon>
        <taxon>Azospirillaceae</taxon>
        <taxon>Skermanella</taxon>
    </lineage>
</organism>
<dbReference type="SUPFAM" id="SSF54637">
    <property type="entry name" value="Thioesterase/thiol ester dehydrase-isomerase"/>
    <property type="match status" value="1"/>
</dbReference>
<dbReference type="Gene3D" id="3.10.129.10">
    <property type="entry name" value="Hotdog Thioesterase"/>
    <property type="match status" value="1"/>
</dbReference>
<dbReference type="Proteomes" id="UP000321523">
    <property type="component" value="Unassembled WGS sequence"/>
</dbReference>
<dbReference type="GO" id="GO:0019171">
    <property type="term" value="F:(3R)-hydroxyacyl-[acyl-carrier-protein] dehydratase activity"/>
    <property type="evidence" value="ECO:0007669"/>
    <property type="project" value="TreeGrafter"/>
</dbReference>
<evidence type="ECO:0000259" key="2">
    <source>
        <dbReference type="Pfam" id="PF01575"/>
    </source>
</evidence>
<dbReference type="CDD" id="cd03449">
    <property type="entry name" value="R_hydratase"/>
    <property type="match status" value="1"/>
</dbReference>
<gene>
    <name evidence="3" type="primary">phaJ</name>
    <name evidence="3" type="ORF">SAE02_43280</name>
</gene>
<dbReference type="FunFam" id="3.10.129.10:FF:000042">
    <property type="entry name" value="MaoC domain protein dehydratase"/>
    <property type="match status" value="1"/>
</dbReference>
<name>A0A512DVB0_9PROT</name>
<protein>
    <submittedName>
        <fullName evidence="3">(R)-specific enoyl-CoA hydratase</fullName>
    </submittedName>
</protein>
<dbReference type="PANTHER" id="PTHR43437">
    <property type="entry name" value="HYDROXYACYL-THIOESTER DEHYDRATASE TYPE 2, MITOCHONDRIAL-RELATED"/>
    <property type="match status" value="1"/>
</dbReference>
<keyword evidence="4" id="KW-1185">Reference proteome</keyword>